<accession>A0A6J8AJT8</accession>
<dbReference type="GO" id="GO:0045087">
    <property type="term" value="P:innate immune response"/>
    <property type="evidence" value="ECO:0007669"/>
    <property type="project" value="TreeGrafter"/>
</dbReference>
<dbReference type="GO" id="GO:0060340">
    <property type="term" value="P:positive regulation of type I interferon-mediated signaling pathway"/>
    <property type="evidence" value="ECO:0007669"/>
    <property type="project" value="TreeGrafter"/>
</dbReference>
<keyword evidence="1" id="KW-0677">Repeat</keyword>
<gene>
    <name evidence="5" type="ORF">MCOR_7496</name>
</gene>
<keyword evidence="2" id="KW-0863">Zinc-finger</keyword>
<sequence>MASNKSVSCGTCERGKVNTKADIWCYNCNEGFCSTCSGQHKKFKSTDDHKTIDIKSYKPPIGFIKTECDKHNQQLNFYCPSHLLPCCDECISTHHSKCTGIESLASIAEEAKIEQSKASVEKDITSILLLLNKMANEKLRNMIKGEQQHNSIKESFNKIREEINKHLDHLEIKLYKEVDTVWSLEKSNLTGLITEIEERKKNLMEIEDDLLAVTANRSKLQSFLGMHQIEQKVHQYRYAVDIENDEMASQVDIEIEQNDKIVKLLSELQSLKSFGEVNVVKSKITMSREMGVSREPQVPLQKQININHMTMNIETKIKINMLEDINDMICLMDGRVIVVENRGKVNLLTSDGKLQKQLPIPGEAWSVTQINQDTIAITYPWESAIKIFNMDETVTKVITLGKQCSGLSCSKNSLAVGLRRSGIRIIDLEGNTVKSIQIESKPSLFYLVYCNDTVIYSETIISSTCNAVSCVDESGKKIWQYNMDLAGPKGLCLDTYGNIIVADFGSDRIIVISKDGKDSKTLLKREDGLEDMKCICYKNNESYGLMCDNKGINLIKFNLTYE</sequence>
<dbReference type="PANTHER" id="PTHR25462">
    <property type="entry name" value="BONUS, ISOFORM C-RELATED"/>
    <property type="match status" value="1"/>
</dbReference>
<keyword evidence="6" id="KW-1185">Reference proteome</keyword>
<dbReference type="AlphaFoldDB" id="A0A6J8AJT8"/>
<dbReference type="OrthoDB" id="10039644at2759"/>
<dbReference type="InterPro" id="IPR011044">
    <property type="entry name" value="Quino_amine_DH_bsu"/>
</dbReference>
<proteinExistence type="predicted"/>
<keyword evidence="2" id="KW-0479">Metal-binding</keyword>
<feature type="repeat" description="NHL" evidence="3">
    <location>
        <begin position="484"/>
        <end position="515"/>
    </location>
</feature>
<dbReference type="PROSITE" id="PS51125">
    <property type="entry name" value="NHL"/>
    <property type="match status" value="1"/>
</dbReference>
<dbReference type="SUPFAM" id="SSF50969">
    <property type="entry name" value="YVTN repeat-like/Quinoprotein amine dehydrogenase"/>
    <property type="match status" value="1"/>
</dbReference>
<dbReference type="Gene3D" id="3.30.160.60">
    <property type="entry name" value="Classic Zinc Finger"/>
    <property type="match status" value="1"/>
</dbReference>
<dbReference type="GO" id="GO:0005654">
    <property type="term" value="C:nucleoplasm"/>
    <property type="evidence" value="ECO:0007669"/>
    <property type="project" value="TreeGrafter"/>
</dbReference>
<keyword evidence="2" id="KW-0862">Zinc</keyword>
<evidence type="ECO:0000256" key="1">
    <source>
        <dbReference type="ARBA" id="ARBA00022737"/>
    </source>
</evidence>
<dbReference type="InterPro" id="IPR000315">
    <property type="entry name" value="Znf_B-box"/>
</dbReference>
<dbReference type="InterPro" id="IPR001258">
    <property type="entry name" value="NHL_repeat"/>
</dbReference>
<dbReference type="EMBL" id="CACVKT020001377">
    <property type="protein sequence ID" value="CAC5367691.1"/>
    <property type="molecule type" value="Genomic_DNA"/>
</dbReference>
<name>A0A6J8AJT8_MYTCO</name>
<dbReference type="PANTHER" id="PTHR25462:SF299">
    <property type="entry name" value="E3 UBIQUITIN-PROTEIN LIGASE TRIM56"/>
    <property type="match status" value="1"/>
</dbReference>
<feature type="domain" description="B box-type" evidence="4">
    <location>
        <begin position="4"/>
        <end position="54"/>
    </location>
</feature>
<dbReference type="InterPro" id="IPR047153">
    <property type="entry name" value="TRIM45/56/19-like"/>
</dbReference>
<evidence type="ECO:0000313" key="6">
    <source>
        <dbReference type="Proteomes" id="UP000507470"/>
    </source>
</evidence>
<dbReference type="InterPro" id="IPR011042">
    <property type="entry name" value="6-blade_b-propeller_TolB-like"/>
</dbReference>
<evidence type="ECO:0000259" key="4">
    <source>
        <dbReference type="PROSITE" id="PS50119"/>
    </source>
</evidence>
<evidence type="ECO:0000256" key="2">
    <source>
        <dbReference type="PROSITE-ProRule" id="PRU00024"/>
    </source>
</evidence>
<protein>
    <recommendedName>
        <fullName evidence="4">B box-type domain-containing protein</fullName>
    </recommendedName>
</protein>
<organism evidence="5 6">
    <name type="scientific">Mytilus coruscus</name>
    <name type="common">Sea mussel</name>
    <dbReference type="NCBI Taxonomy" id="42192"/>
    <lineage>
        <taxon>Eukaryota</taxon>
        <taxon>Metazoa</taxon>
        <taxon>Spiralia</taxon>
        <taxon>Lophotrochozoa</taxon>
        <taxon>Mollusca</taxon>
        <taxon>Bivalvia</taxon>
        <taxon>Autobranchia</taxon>
        <taxon>Pteriomorphia</taxon>
        <taxon>Mytilida</taxon>
        <taxon>Mytiloidea</taxon>
        <taxon>Mytilidae</taxon>
        <taxon>Mytilinae</taxon>
        <taxon>Mytilus</taxon>
    </lineage>
</organism>
<dbReference type="Proteomes" id="UP000507470">
    <property type="component" value="Unassembled WGS sequence"/>
</dbReference>
<dbReference type="GO" id="GO:0061630">
    <property type="term" value="F:ubiquitin protein ligase activity"/>
    <property type="evidence" value="ECO:0007669"/>
    <property type="project" value="TreeGrafter"/>
</dbReference>
<dbReference type="Gene3D" id="2.120.10.30">
    <property type="entry name" value="TolB, C-terminal domain"/>
    <property type="match status" value="1"/>
</dbReference>
<evidence type="ECO:0000256" key="3">
    <source>
        <dbReference type="PROSITE-ProRule" id="PRU00504"/>
    </source>
</evidence>
<dbReference type="PROSITE" id="PS50119">
    <property type="entry name" value="ZF_BBOX"/>
    <property type="match status" value="1"/>
</dbReference>
<evidence type="ECO:0000313" key="5">
    <source>
        <dbReference type="EMBL" id="CAC5367691.1"/>
    </source>
</evidence>
<reference evidence="5 6" key="1">
    <citation type="submission" date="2020-06" db="EMBL/GenBank/DDBJ databases">
        <authorList>
            <person name="Li R."/>
            <person name="Bekaert M."/>
        </authorList>
    </citation>
    <scope>NUCLEOTIDE SEQUENCE [LARGE SCALE GENOMIC DNA]</scope>
    <source>
        <strain evidence="6">wild</strain>
    </source>
</reference>
<dbReference type="GO" id="GO:0008270">
    <property type="term" value="F:zinc ion binding"/>
    <property type="evidence" value="ECO:0007669"/>
    <property type="project" value="UniProtKB-KW"/>
</dbReference>